<reference evidence="1 2" key="1">
    <citation type="journal article" date="2016" name="Nat. Commun.">
        <title>Thousands of microbial genomes shed light on interconnected biogeochemical processes in an aquifer system.</title>
        <authorList>
            <person name="Anantharaman K."/>
            <person name="Brown C.T."/>
            <person name="Hug L.A."/>
            <person name="Sharon I."/>
            <person name="Castelle C.J."/>
            <person name="Probst A.J."/>
            <person name="Thomas B.C."/>
            <person name="Singh A."/>
            <person name="Wilkins M.J."/>
            <person name="Karaoz U."/>
            <person name="Brodie E.L."/>
            <person name="Williams K.H."/>
            <person name="Hubbard S.S."/>
            <person name="Banfield J.F."/>
        </authorList>
    </citation>
    <scope>NUCLEOTIDE SEQUENCE [LARGE SCALE GENOMIC DNA]</scope>
</reference>
<dbReference type="EMBL" id="MFLK01000040">
    <property type="protein sequence ID" value="OGG65636.1"/>
    <property type="molecule type" value="Genomic_DNA"/>
</dbReference>
<dbReference type="Proteomes" id="UP000177652">
    <property type="component" value="Unassembled WGS sequence"/>
</dbReference>
<evidence type="ECO:0000313" key="1">
    <source>
        <dbReference type="EMBL" id="OGG65636.1"/>
    </source>
</evidence>
<name>A0A1F6DW74_9BACT</name>
<proteinExistence type="predicted"/>
<dbReference type="STRING" id="1798497.A3D71_02895"/>
<protein>
    <submittedName>
        <fullName evidence="1">Uncharacterized protein</fullName>
    </submittedName>
</protein>
<sequence length="128" mass="14212">MSLLRKIGFGLLAVVALFASTNLYVYMSTPRSIQDVPIIVRDAYETRKISNVSASNITYCREYFSRSYRVGYPTGIAPFVSKYSMHGDLIGEEQKSDLVTNTRGRGQLMLALLGIASGLFQCKEIATK</sequence>
<dbReference type="AlphaFoldDB" id="A0A1F6DW74"/>
<accession>A0A1F6DW74</accession>
<evidence type="ECO:0000313" key="2">
    <source>
        <dbReference type="Proteomes" id="UP000177652"/>
    </source>
</evidence>
<gene>
    <name evidence="1" type="ORF">A3D71_02895</name>
</gene>
<organism evidence="1 2">
    <name type="scientific">Candidatus Kaiserbacteria bacterium RIFCSPHIGHO2_02_FULL_55_20</name>
    <dbReference type="NCBI Taxonomy" id="1798497"/>
    <lineage>
        <taxon>Bacteria</taxon>
        <taxon>Candidatus Kaiseribacteriota</taxon>
    </lineage>
</organism>
<comment type="caution">
    <text evidence="1">The sequence shown here is derived from an EMBL/GenBank/DDBJ whole genome shotgun (WGS) entry which is preliminary data.</text>
</comment>